<name>A0A4Q1BEK4_TREME</name>
<sequence length="535" mass="55344">MIRPYTLGLVIVLGMGLGGKEVKGFGFNTSTPNQCGQWTVQWDGGTAPFGLLLVPTITVNSGKIINVTIPSDASNSYTFQLDEPSGLEFIATMWDSGGWGTGGTTDVLTVGSSSDSSCLTSNLNYDFFFSLDPNSNPSQCSTTTISWNNNITLPVKLYGLIPSGSAFSLPIPQGGSYTYDWTVDISSGTPFLLLMSDAGQYQTGGSTSLLTVQDGSTNCMNSSSPGLSTSTSTSSSSISSSSTSTGNSASSSSSITGIGGSSSGGKTSTSSDPDNKPKSNTGAIVGGTVGGVAFIAFLFLLALCCLRRRAKRTSEEGADPAVKSYGVVGEKRRPMDLLSRRQGSGETDDGLLGRNQGEVGGGVYEPSPFRYPSPPLNSQERGRAPPSSFNYLSQGDKGTTGTFSGNPHNILSTQPSLPPGAEAGVGAGAIGAGMGMGMGVGKQGGGRGNGVLRDSEDSDRTANTFSSPGQQQTVGQSDAATIGHGIGEKRNSTQVRPLPDVPNDRPTTFVQHEDSGEIVDLPPRYDQLRTRNPDV</sequence>
<gene>
    <name evidence="3" type="ORF">M231_07125</name>
</gene>
<evidence type="ECO:0000256" key="2">
    <source>
        <dbReference type="SAM" id="Phobius"/>
    </source>
</evidence>
<feature type="compositionally biased region" description="Basic and acidic residues" evidence="1">
    <location>
        <begin position="526"/>
        <end position="535"/>
    </location>
</feature>
<dbReference type="Proteomes" id="UP000289152">
    <property type="component" value="Unassembled WGS sequence"/>
</dbReference>
<keyword evidence="2" id="KW-0472">Membrane</keyword>
<keyword evidence="4" id="KW-1185">Reference proteome</keyword>
<keyword evidence="2" id="KW-1133">Transmembrane helix</keyword>
<dbReference type="OrthoDB" id="2591431at2759"/>
<evidence type="ECO:0008006" key="5">
    <source>
        <dbReference type="Google" id="ProtNLM"/>
    </source>
</evidence>
<dbReference type="InParanoid" id="A0A4Q1BEK4"/>
<feature type="region of interest" description="Disordered" evidence="1">
    <location>
        <begin position="333"/>
        <end position="421"/>
    </location>
</feature>
<feature type="compositionally biased region" description="Polar residues" evidence="1">
    <location>
        <begin position="387"/>
        <end position="415"/>
    </location>
</feature>
<organism evidence="3 4">
    <name type="scientific">Tremella mesenterica</name>
    <name type="common">Jelly fungus</name>
    <dbReference type="NCBI Taxonomy" id="5217"/>
    <lineage>
        <taxon>Eukaryota</taxon>
        <taxon>Fungi</taxon>
        <taxon>Dikarya</taxon>
        <taxon>Basidiomycota</taxon>
        <taxon>Agaricomycotina</taxon>
        <taxon>Tremellomycetes</taxon>
        <taxon>Tremellales</taxon>
        <taxon>Tremellaceae</taxon>
        <taxon>Tremella</taxon>
    </lineage>
</organism>
<feature type="region of interest" description="Disordered" evidence="1">
    <location>
        <begin position="443"/>
        <end position="535"/>
    </location>
</feature>
<feature type="region of interest" description="Disordered" evidence="1">
    <location>
        <begin position="219"/>
        <end position="279"/>
    </location>
</feature>
<comment type="caution">
    <text evidence="3">The sequence shown here is derived from an EMBL/GenBank/DDBJ whole genome shotgun (WGS) entry which is preliminary data.</text>
</comment>
<evidence type="ECO:0000256" key="1">
    <source>
        <dbReference type="SAM" id="MobiDB-lite"/>
    </source>
</evidence>
<dbReference type="PANTHER" id="PTHR37487:SF3">
    <property type="entry name" value="CLEAVAGE_POLYADENYLATION SPECIFICITY FACTOR A SUBUNIT N-TERMINAL DOMAIN-CONTAINING PROTEIN"/>
    <property type="match status" value="1"/>
</dbReference>
<proteinExistence type="predicted"/>
<reference evidence="3 4" key="1">
    <citation type="submission" date="2016-06" db="EMBL/GenBank/DDBJ databases">
        <title>Evolution of pathogenesis and genome organization in the Tremellales.</title>
        <authorList>
            <person name="Cuomo C."/>
            <person name="Litvintseva A."/>
            <person name="Heitman J."/>
            <person name="Chen Y."/>
            <person name="Sun S."/>
            <person name="Springer D."/>
            <person name="Dromer F."/>
            <person name="Young S."/>
            <person name="Zeng Q."/>
            <person name="Chapman S."/>
            <person name="Gujja S."/>
            <person name="Saif S."/>
            <person name="Birren B."/>
        </authorList>
    </citation>
    <scope>NUCLEOTIDE SEQUENCE [LARGE SCALE GENOMIC DNA]</scope>
    <source>
        <strain evidence="3 4">ATCC 28783</strain>
    </source>
</reference>
<dbReference type="EMBL" id="SDIL01000129">
    <property type="protein sequence ID" value="RXK35595.1"/>
    <property type="molecule type" value="Genomic_DNA"/>
</dbReference>
<accession>A0A4Q1BEK4</accession>
<dbReference type="AlphaFoldDB" id="A0A4Q1BEK4"/>
<protein>
    <recommendedName>
        <fullName evidence="5">Mid2 domain-containing protein</fullName>
    </recommendedName>
</protein>
<dbReference type="PANTHER" id="PTHR37487">
    <property type="entry name" value="CHROMOSOME 1, WHOLE GENOME SHOTGUN SEQUENCE"/>
    <property type="match status" value="1"/>
</dbReference>
<dbReference type="VEuPathDB" id="FungiDB:TREMEDRAFT_64895"/>
<evidence type="ECO:0000313" key="3">
    <source>
        <dbReference type="EMBL" id="RXK35595.1"/>
    </source>
</evidence>
<evidence type="ECO:0000313" key="4">
    <source>
        <dbReference type="Proteomes" id="UP000289152"/>
    </source>
</evidence>
<keyword evidence="2" id="KW-0812">Transmembrane</keyword>
<feature type="transmembrane region" description="Helical" evidence="2">
    <location>
        <begin position="283"/>
        <end position="306"/>
    </location>
</feature>
<feature type="compositionally biased region" description="Low complexity" evidence="1">
    <location>
        <begin position="222"/>
        <end position="256"/>
    </location>
</feature>
<feature type="compositionally biased region" description="Polar residues" evidence="1">
    <location>
        <begin position="461"/>
        <end position="479"/>
    </location>
</feature>